<feature type="signal peptide" evidence="1">
    <location>
        <begin position="1"/>
        <end position="21"/>
    </location>
</feature>
<sequence length="136" mass="13740">MKRATVLTAFFLAIVVGTAMSIPVDDDESGRVLHRVRRGRGYHGTLNGVTGVVDGSTVHAVSTGANSFVNGFQSSQNFLSSAGRGNYVGQQGGLQAAAWAGGGATAAGFGYNSAASSGAGYPSNVAGYQGFPSYGR</sequence>
<evidence type="ECO:0000313" key="3">
    <source>
        <dbReference type="Proteomes" id="UP000000305"/>
    </source>
</evidence>
<keyword evidence="3" id="KW-1185">Reference proteome</keyword>
<dbReference type="InParanoid" id="E9FSE0"/>
<gene>
    <name evidence="2" type="ORF">DAPPUDRAFT_310087</name>
</gene>
<keyword evidence="1" id="KW-0732">Signal</keyword>
<dbReference type="KEGG" id="dpx:DAPPUDRAFT_310087"/>
<dbReference type="AlphaFoldDB" id="E9FSE0"/>
<accession>E9FSE0</accession>
<reference evidence="2 3" key="1">
    <citation type="journal article" date="2011" name="Science">
        <title>The ecoresponsive genome of Daphnia pulex.</title>
        <authorList>
            <person name="Colbourne J.K."/>
            <person name="Pfrender M.E."/>
            <person name="Gilbert D."/>
            <person name="Thomas W.K."/>
            <person name="Tucker A."/>
            <person name="Oakley T.H."/>
            <person name="Tokishita S."/>
            <person name="Aerts A."/>
            <person name="Arnold G.J."/>
            <person name="Basu M.K."/>
            <person name="Bauer D.J."/>
            <person name="Caceres C.E."/>
            <person name="Carmel L."/>
            <person name="Casola C."/>
            <person name="Choi J.H."/>
            <person name="Detter J.C."/>
            <person name="Dong Q."/>
            <person name="Dusheyko S."/>
            <person name="Eads B.D."/>
            <person name="Frohlich T."/>
            <person name="Geiler-Samerotte K.A."/>
            <person name="Gerlach D."/>
            <person name="Hatcher P."/>
            <person name="Jogdeo S."/>
            <person name="Krijgsveld J."/>
            <person name="Kriventseva E.V."/>
            <person name="Kultz D."/>
            <person name="Laforsch C."/>
            <person name="Lindquist E."/>
            <person name="Lopez J."/>
            <person name="Manak J.R."/>
            <person name="Muller J."/>
            <person name="Pangilinan J."/>
            <person name="Patwardhan R.P."/>
            <person name="Pitluck S."/>
            <person name="Pritham E.J."/>
            <person name="Rechtsteiner A."/>
            <person name="Rho M."/>
            <person name="Rogozin I.B."/>
            <person name="Sakarya O."/>
            <person name="Salamov A."/>
            <person name="Schaack S."/>
            <person name="Shapiro H."/>
            <person name="Shiga Y."/>
            <person name="Skalitzky C."/>
            <person name="Smith Z."/>
            <person name="Souvorov A."/>
            <person name="Sung W."/>
            <person name="Tang Z."/>
            <person name="Tsuchiya D."/>
            <person name="Tu H."/>
            <person name="Vos H."/>
            <person name="Wang M."/>
            <person name="Wolf Y.I."/>
            <person name="Yamagata H."/>
            <person name="Yamada T."/>
            <person name="Ye Y."/>
            <person name="Shaw J.R."/>
            <person name="Andrews J."/>
            <person name="Crease T.J."/>
            <person name="Tang H."/>
            <person name="Lucas S.M."/>
            <person name="Robertson H.M."/>
            <person name="Bork P."/>
            <person name="Koonin E.V."/>
            <person name="Zdobnov E.M."/>
            <person name="Grigoriev I.V."/>
            <person name="Lynch M."/>
            <person name="Boore J.L."/>
        </authorList>
    </citation>
    <scope>NUCLEOTIDE SEQUENCE [LARGE SCALE GENOMIC DNA]</scope>
</reference>
<evidence type="ECO:0000313" key="2">
    <source>
        <dbReference type="EMBL" id="EFX89849.1"/>
    </source>
</evidence>
<feature type="chain" id="PRO_5003240276" evidence="1">
    <location>
        <begin position="22"/>
        <end position="136"/>
    </location>
</feature>
<dbReference type="OrthoDB" id="6367119at2759"/>
<proteinExistence type="predicted"/>
<protein>
    <submittedName>
        <fullName evidence="2">Uncharacterized protein</fullName>
    </submittedName>
</protein>
<dbReference type="Proteomes" id="UP000000305">
    <property type="component" value="Unassembled WGS sequence"/>
</dbReference>
<evidence type="ECO:0000256" key="1">
    <source>
        <dbReference type="SAM" id="SignalP"/>
    </source>
</evidence>
<dbReference type="HOGENOM" id="CLU_1908782_0_0_1"/>
<dbReference type="EMBL" id="GL732524">
    <property type="protein sequence ID" value="EFX89849.1"/>
    <property type="molecule type" value="Genomic_DNA"/>
</dbReference>
<name>E9FSE0_DAPPU</name>
<organism evidence="2 3">
    <name type="scientific">Daphnia pulex</name>
    <name type="common">Water flea</name>
    <dbReference type="NCBI Taxonomy" id="6669"/>
    <lineage>
        <taxon>Eukaryota</taxon>
        <taxon>Metazoa</taxon>
        <taxon>Ecdysozoa</taxon>
        <taxon>Arthropoda</taxon>
        <taxon>Crustacea</taxon>
        <taxon>Branchiopoda</taxon>
        <taxon>Diplostraca</taxon>
        <taxon>Cladocera</taxon>
        <taxon>Anomopoda</taxon>
        <taxon>Daphniidae</taxon>
        <taxon>Daphnia</taxon>
    </lineage>
</organism>